<organism evidence="1">
    <name type="scientific">invertebrate metagenome</name>
    <dbReference type="NCBI Taxonomy" id="1711999"/>
    <lineage>
        <taxon>unclassified sequences</taxon>
        <taxon>metagenomes</taxon>
        <taxon>organismal metagenomes</taxon>
    </lineage>
</organism>
<reference evidence="1" key="1">
    <citation type="journal article" date="2017" name="Appl. Environ. Microbiol.">
        <title>Molecular characterization of an Endozoicomonas-like organism causing infection in king scallop Pecten maximus L.</title>
        <authorList>
            <person name="Cano I."/>
            <person name="van Aerle R."/>
            <person name="Ross S."/>
            <person name="Verner-Jeffreys D.W."/>
            <person name="Paley R.K."/>
            <person name="Rimmer G."/>
            <person name="Ryder D."/>
            <person name="Hooper P."/>
            <person name="Stone D."/>
            <person name="Feist S.W."/>
        </authorList>
    </citation>
    <scope>NUCLEOTIDE SEQUENCE</scope>
</reference>
<comment type="caution">
    <text evidence="1">The sequence shown here is derived from an EMBL/GenBank/DDBJ whole genome shotgun (WGS) entry which is preliminary data.</text>
</comment>
<sequence length="65" mass="7566">MHCFICEFVHCMKIHLANHTYSVGIDTMNIQAEALPEYLNEASPFSRISEIIFSIPLEWVHTRDD</sequence>
<proteinExistence type="predicted"/>
<protein>
    <submittedName>
        <fullName evidence="1">Uncharacterized protein</fullName>
    </submittedName>
</protein>
<gene>
    <name evidence="1" type="ORF">CI610_02434</name>
</gene>
<evidence type="ECO:0000313" key="1">
    <source>
        <dbReference type="EMBL" id="PJE78619.1"/>
    </source>
</evidence>
<accession>A0A2H9T5Y8</accession>
<dbReference type="EMBL" id="NSIT01000150">
    <property type="protein sequence ID" value="PJE78619.1"/>
    <property type="molecule type" value="Genomic_DNA"/>
</dbReference>
<dbReference type="AlphaFoldDB" id="A0A2H9T5Y8"/>
<name>A0A2H9T5Y8_9ZZZZ</name>